<keyword evidence="2" id="KW-1185">Reference proteome</keyword>
<evidence type="ECO:0000313" key="2">
    <source>
        <dbReference type="Proteomes" id="UP000275846"/>
    </source>
</evidence>
<reference evidence="3" key="1">
    <citation type="submission" date="2016-06" db="UniProtKB">
        <authorList>
            <consortium name="WormBaseParasite"/>
        </authorList>
    </citation>
    <scope>IDENTIFICATION</scope>
</reference>
<dbReference type="EMBL" id="UYSU01043512">
    <property type="protein sequence ID" value="VDM04400.1"/>
    <property type="molecule type" value="Genomic_DNA"/>
</dbReference>
<accession>A0A183TNG6</accession>
<sequence length="211" mass="23074">MDTFTGNPKGILITGINIQRLFREPTKNSEGSSMPMPKPCVVEGRTPAEMPRHHRGFWHCIDTRYLKPLLTHSGPLLSENLPRCCLPLADWLTTADQRRNVMAGYVDLNFEVPIKNQHQTTSAGGLVATYKTASNFTLPFGEASLLAVSPPPPPPPSAPPPACLEWRVVRFGHTPPPPSHFSANKSLFLPLAVEFQSRSATNDATPCPKSG</sequence>
<organism evidence="3">
    <name type="scientific">Schistocephalus solidus</name>
    <name type="common">Tapeworm</name>
    <dbReference type="NCBI Taxonomy" id="70667"/>
    <lineage>
        <taxon>Eukaryota</taxon>
        <taxon>Metazoa</taxon>
        <taxon>Spiralia</taxon>
        <taxon>Lophotrochozoa</taxon>
        <taxon>Platyhelminthes</taxon>
        <taxon>Cestoda</taxon>
        <taxon>Eucestoda</taxon>
        <taxon>Diphyllobothriidea</taxon>
        <taxon>Diphyllobothriidae</taxon>
        <taxon>Schistocephalus</taxon>
    </lineage>
</organism>
<evidence type="ECO:0000313" key="3">
    <source>
        <dbReference type="WBParaSite" id="SSLN_0001869501-mRNA-1"/>
    </source>
</evidence>
<gene>
    <name evidence="1" type="ORF">SSLN_LOCUS18014</name>
</gene>
<dbReference type="AlphaFoldDB" id="A0A183TNG6"/>
<dbReference type="STRING" id="70667.A0A183TNG6"/>
<dbReference type="WBParaSite" id="SSLN_0001869501-mRNA-1">
    <property type="protein sequence ID" value="SSLN_0001869501-mRNA-1"/>
    <property type="gene ID" value="SSLN_0001869501"/>
</dbReference>
<name>A0A183TNG6_SCHSO</name>
<reference evidence="1 2" key="2">
    <citation type="submission" date="2018-11" db="EMBL/GenBank/DDBJ databases">
        <authorList>
            <consortium name="Pathogen Informatics"/>
        </authorList>
    </citation>
    <scope>NUCLEOTIDE SEQUENCE [LARGE SCALE GENOMIC DNA]</scope>
    <source>
        <strain evidence="1 2">NST_G2</strain>
    </source>
</reference>
<proteinExistence type="predicted"/>
<evidence type="ECO:0000313" key="1">
    <source>
        <dbReference type="EMBL" id="VDM04400.1"/>
    </source>
</evidence>
<dbReference type="OrthoDB" id="196264at2759"/>
<dbReference type="Proteomes" id="UP000275846">
    <property type="component" value="Unassembled WGS sequence"/>
</dbReference>
<protein>
    <submittedName>
        <fullName evidence="1 3">Uncharacterized protein</fullName>
    </submittedName>
</protein>